<dbReference type="CDD" id="cd03426">
    <property type="entry name" value="NUDIX_CoAse_Nudt7"/>
    <property type="match status" value="1"/>
</dbReference>
<keyword evidence="9" id="KW-1185">Reference proteome</keyword>
<dbReference type="EMBL" id="BJYL01000027">
    <property type="protein sequence ID" value="GEN83809.1"/>
    <property type="molecule type" value="Genomic_DNA"/>
</dbReference>
<evidence type="ECO:0000259" key="7">
    <source>
        <dbReference type="PROSITE" id="PS51462"/>
    </source>
</evidence>
<proteinExistence type="predicted"/>
<dbReference type="InterPro" id="IPR000086">
    <property type="entry name" value="NUDIX_hydrolase_dom"/>
</dbReference>
<evidence type="ECO:0000256" key="6">
    <source>
        <dbReference type="ARBA" id="ARBA00023211"/>
    </source>
</evidence>
<dbReference type="Pfam" id="PF00293">
    <property type="entry name" value="NUDIX"/>
    <property type="match status" value="1"/>
</dbReference>
<dbReference type="InterPro" id="IPR045121">
    <property type="entry name" value="CoAse"/>
</dbReference>
<gene>
    <name evidence="8" type="ORF">SLU01_21210</name>
</gene>
<keyword evidence="6" id="KW-0464">Manganese</keyword>
<dbReference type="GO" id="GO:0010945">
    <property type="term" value="F:coenzyme A diphosphatase activity"/>
    <property type="evidence" value="ECO:0007669"/>
    <property type="project" value="InterPro"/>
</dbReference>
<dbReference type="Proteomes" id="UP000321901">
    <property type="component" value="Unassembled WGS sequence"/>
</dbReference>
<name>A0A511Z8N4_9BACL</name>
<comment type="cofactor">
    <cofactor evidence="2">
        <name>Mg(2+)</name>
        <dbReference type="ChEBI" id="CHEBI:18420"/>
    </cofactor>
</comment>
<comment type="cofactor">
    <cofactor evidence="1">
        <name>Mn(2+)</name>
        <dbReference type="ChEBI" id="CHEBI:29035"/>
    </cofactor>
</comment>
<keyword evidence="5" id="KW-0460">Magnesium</keyword>
<evidence type="ECO:0000256" key="4">
    <source>
        <dbReference type="ARBA" id="ARBA00022801"/>
    </source>
</evidence>
<protein>
    <submittedName>
        <fullName evidence="8">Coenzyme A pyrophosphatase</fullName>
    </submittedName>
</protein>
<feature type="domain" description="Nudix hydrolase" evidence="7">
    <location>
        <begin position="23"/>
        <end position="157"/>
    </location>
</feature>
<evidence type="ECO:0000313" key="9">
    <source>
        <dbReference type="Proteomes" id="UP000321901"/>
    </source>
</evidence>
<dbReference type="GO" id="GO:0046872">
    <property type="term" value="F:metal ion binding"/>
    <property type="evidence" value="ECO:0007669"/>
    <property type="project" value="UniProtKB-KW"/>
</dbReference>
<dbReference type="AlphaFoldDB" id="A0A511Z8N4"/>
<dbReference type="OrthoDB" id="9802805at2"/>
<keyword evidence="4" id="KW-0378">Hydrolase</keyword>
<evidence type="ECO:0000256" key="1">
    <source>
        <dbReference type="ARBA" id="ARBA00001936"/>
    </source>
</evidence>
<evidence type="ECO:0000256" key="3">
    <source>
        <dbReference type="ARBA" id="ARBA00022723"/>
    </source>
</evidence>
<keyword evidence="3" id="KW-0479">Metal-binding</keyword>
<dbReference type="Gene3D" id="3.90.79.10">
    <property type="entry name" value="Nucleoside Triphosphate Pyrophosphohydrolase"/>
    <property type="match status" value="1"/>
</dbReference>
<evidence type="ECO:0000313" key="8">
    <source>
        <dbReference type="EMBL" id="GEN83809.1"/>
    </source>
</evidence>
<evidence type="ECO:0000256" key="5">
    <source>
        <dbReference type="ARBA" id="ARBA00022842"/>
    </source>
</evidence>
<reference evidence="8 9" key="1">
    <citation type="submission" date="2019-07" db="EMBL/GenBank/DDBJ databases">
        <title>Whole genome shotgun sequence of Sporosarcina luteola NBRC 105378.</title>
        <authorList>
            <person name="Hosoyama A."/>
            <person name="Uohara A."/>
            <person name="Ohji S."/>
            <person name="Ichikawa N."/>
        </authorList>
    </citation>
    <scope>NUCLEOTIDE SEQUENCE [LARGE SCALE GENOMIC DNA]</scope>
    <source>
        <strain evidence="8 9">NBRC 105378</strain>
    </source>
</reference>
<sequence length="206" mass="24127">MNEEKWKEQLLINDKLFIGETTAFRSSILIPLVQVEGEWSVLFEVRASTMRRQPGDICFPGGRIDPTDESPLFAALRETHEELGVNPETVEVLGPLSPYIASPSFVVYPFAGIIDYKEIIRSYNKNEVEEVFTVPLQWLLEHEPYMHEVQVDLSPCSNFPYEKIRNGENYQWRARSVEEWFFEYNSYTIWGMTARILKHFIDVIRE</sequence>
<dbReference type="RefSeq" id="WP_147058085.1">
    <property type="nucleotide sequence ID" value="NZ_BJYL01000027.1"/>
</dbReference>
<dbReference type="SUPFAM" id="SSF55811">
    <property type="entry name" value="Nudix"/>
    <property type="match status" value="1"/>
</dbReference>
<dbReference type="PROSITE" id="PS51462">
    <property type="entry name" value="NUDIX"/>
    <property type="match status" value="1"/>
</dbReference>
<organism evidence="8 9">
    <name type="scientific">Sporosarcina luteola</name>
    <dbReference type="NCBI Taxonomy" id="582850"/>
    <lineage>
        <taxon>Bacteria</taxon>
        <taxon>Bacillati</taxon>
        <taxon>Bacillota</taxon>
        <taxon>Bacilli</taxon>
        <taxon>Bacillales</taxon>
        <taxon>Caryophanaceae</taxon>
        <taxon>Sporosarcina</taxon>
    </lineage>
</organism>
<comment type="caution">
    <text evidence="8">The sequence shown here is derived from an EMBL/GenBank/DDBJ whole genome shotgun (WGS) entry which is preliminary data.</text>
</comment>
<dbReference type="PANTHER" id="PTHR12992">
    <property type="entry name" value="NUDIX HYDROLASE"/>
    <property type="match status" value="1"/>
</dbReference>
<dbReference type="InterPro" id="IPR015797">
    <property type="entry name" value="NUDIX_hydrolase-like_dom_sf"/>
</dbReference>
<evidence type="ECO:0000256" key="2">
    <source>
        <dbReference type="ARBA" id="ARBA00001946"/>
    </source>
</evidence>
<dbReference type="PANTHER" id="PTHR12992:SF11">
    <property type="entry name" value="MITOCHONDRIAL COENZYME A DIPHOSPHATASE NUDT8"/>
    <property type="match status" value="1"/>
</dbReference>
<accession>A0A511Z8N4</accession>